<comment type="caution">
    <text evidence="1">The sequence shown here is derived from an EMBL/GenBank/DDBJ whole genome shotgun (WGS) entry which is preliminary data.</text>
</comment>
<protein>
    <submittedName>
        <fullName evidence="1">Uncharacterized protein</fullName>
    </submittedName>
</protein>
<evidence type="ECO:0000313" key="1">
    <source>
        <dbReference type="EMBL" id="CAH9053694.1"/>
    </source>
</evidence>
<reference evidence="1" key="1">
    <citation type="submission" date="2022-07" db="EMBL/GenBank/DDBJ databases">
        <authorList>
            <person name="Macas J."/>
            <person name="Novak P."/>
            <person name="Neumann P."/>
        </authorList>
    </citation>
    <scope>NUCLEOTIDE SEQUENCE</scope>
</reference>
<dbReference type="Proteomes" id="UP001152484">
    <property type="component" value="Unassembled WGS sequence"/>
</dbReference>
<name>A0A9P0YGP6_CUSEU</name>
<organism evidence="1 2">
    <name type="scientific">Cuscuta europaea</name>
    <name type="common">European dodder</name>
    <dbReference type="NCBI Taxonomy" id="41803"/>
    <lineage>
        <taxon>Eukaryota</taxon>
        <taxon>Viridiplantae</taxon>
        <taxon>Streptophyta</taxon>
        <taxon>Embryophyta</taxon>
        <taxon>Tracheophyta</taxon>
        <taxon>Spermatophyta</taxon>
        <taxon>Magnoliopsida</taxon>
        <taxon>eudicotyledons</taxon>
        <taxon>Gunneridae</taxon>
        <taxon>Pentapetalae</taxon>
        <taxon>asterids</taxon>
        <taxon>lamiids</taxon>
        <taxon>Solanales</taxon>
        <taxon>Convolvulaceae</taxon>
        <taxon>Cuscuteae</taxon>
        <taxon>Cuscuta</taxon>
        <taxon>Cuscuta subgen. Cuscuta</taxon>
    </lineage>
</organism>
<keyword evidence="2" id="KW-1185">Reference proteome</keyword>
<sequence>MTSKKWKVKNINPITVVGRILSWLGMTGS</sequence>
<evidence type="ECO:0000313" key="2">
    <source>
        <dbReference type="Proteomes" id="UP001152484"/>
    </source>
</evidence>
<dbReference type="AlphaFoldDB" id="A0A9P0YGP6"/>
<proteinExistence type="predicted"/>
<gene>
    <name evidence="1" type="ORF">CEURO_LOCUS537</name>
</gene>
<dbReference type="EMBL" id="CAMAPE010000002">
    <property type="protein sequence ID" value="CAH9053694.1"/>
    <property type="molecule type" value="Genomic_DNA"/>
</dbReference>
<accession>A0A9P0YGP6</accession>